<evidence type="ECO:0000313" key="2">
    <source>
        <dbReference type="Proteomes" id="UP000199595"/>
    </source>
</evidence>
<sequence>MNRIILIGNGFDLAHNIPTSYKNFIDDYWFNTIEEIKNTYINRPYENNEIIIQESPSQFIVENTYQNLIETLKNHKTNPIKFKNYFLKIITEKTYLNKWVDVENEYYSLLKKSYKKPENNYSISSLNSDFNKIKLLLQKYLIQVQSDFDSNITEDILKTKKLIGSKIYKPFSMKDFSEDSLKRQIQSEYEKIKPNLVKFNKDPFSLEDFSEQNKRIISRIKDKSNHLKEIKKILLSSSATNYFDLNPRETLFLNFNYTLTEKSYDKPRIFSDYFADYRLTTTKTIHIHGTTDQNDNNPMIFGYGDEIDEDYKAIENLNDNNYLENIKSINYLESDNYKKLLEFLNTENYQVFLFGHSCGISDRTLLNTIFENKNCASIKLFYHQKTNSQDNYSDIIRNISRNFNDKTIMRDRVVNKMYCSALL</sequence>
<dbReference type="Proteomes" id="UP000199595">
    <property type="component" value="Unassembled WGS sequence"/>
</dbReference>
<organism evidence="1 2">
    <name type="scientific">Lutibacter oricola</name>
    <dbReference type="NCBI Taxonomy" id="762486"/>
    <lineage>
        <taxon>Bacteria</taxon>
        <taxon>Pseudomonadati</taxon>
        <taxon>Bacteroidota</taxon>
        <taxon>Flavobacteriia</taxon>
        <taxon>Flavobacteriales</taxon>
        <taxon>Flavobacteriaceae</taxon>
        <taxon>Lutibacter</taxon>
    </lineage>
</organism>
<dbReference type="RefSeq" id="WP_090126482.1">
    <property type="nucleotide sequence ID" value="NZ_FNNJ01000018.1"/>
</dbReference>
<reference evidence="2" key="1">
    <citation type="submission" date="2016-10" db="EMBL/GenBank/DDBJ databases">
        <authorList>
            <person name="Varghese N."/>
            <person name="Submissions S."/>
        </authorList>
    </citation>
    <scope>NUCLEOTIDE SEQUENCE [LARGE SCALE GENOMIC DNA]</scope>
    <source>
        <strain evidence="2">DSM 24956</strain>
    </source>
</reference>
<proteinExistence type="predicted"/>
<protein>
    <submittedName>
        <fullName evidence="1">Bacteriophage abortive infection AbiH</fullName>
    </submittedName>
</protein>
<accession>A0A1H3GTW6</accession>
<dbReference type="EMBL" id="FNNJ01000018">
    <property type="protein sequence ID" value="SDY06756.1"/>
    <property type="molecule type" value="Genomic_DNA"/>
</dbReference>
<keyword evidence="2" id="KW-1185">Reference proteome</keyword>
<dbReference type="AlphaFoldDB" id="A0A1H3GTW6"/>
<gene>
    <name evidence="1" type="ORF">SAMN05444411_1188</name>
</gene>
<dbReference type="OrthoDB" id="5903604at2"/>
<dbReference type="Pfam" id="PF14253">
    <property type="entry name" value="AbiH"/>
    <property type="match status" value="1"/>
</dbReference>
<name>A0A1H3GTW6_9FLAO</name>
<dbReference type="InterPro" id="IPR025935">
    <property type="entry name" value="AbiH"/>
</dbReference>
<evidence type="ECO:0000313" key="1">
    <source>
        <dbReference type="EMBL" id="SDY06756.1"/>
    </source>
</evidence>